<feature type="compositionally biased region" description="Basic and acidic residues" evidence="1">
    <location>
        <begin position="100"/>
        <end position="110"/>
    </location>
</feature>
<dbReference type="Gene3D" id="2.60.40.10">
    <property type="entry name" value="Immunoglobulins"/>
    <property type="match status" value="1"/>
</dbReference>
<dbReference type="OMA" id="IDWANDS"/>
<dbReference type="GO" id="GO:2001070">
    <property type="term" value="F:starch binding"/>
    <property type="evidence" value="ECO:0007669"/>
    <property type="project" value="InterPro"/>
</dbReference>
<accession>A0A3Q2XZK6</accession>
<feature type="compositionally biased region" description="Low complexity" evidence="1">
    <location>
        <begin position="388"/>
        <end position="399"/>
    </location>
</feature>
<feature type="compositionally biased region" description="Polar residues" evidence="1">
    <location>
        <begin position="79"/>
        <end position="93"/>
    </location>
</feature>
<feature type="domain" description="CBM20" evidence="3">
    <location>
        <begin position="809"/>
        <end position="909"/>
    </location>
</feature>
<dbReference type="InterPro" id="IPR002044">
    <property type="entry name" value="CBM20"/>
</dbReference>
<dbReference type="PROSITE" id="PS51166">
    <property type="entry name" value="CBM20"/>
    <property type="match status" value="1"/>
</dbReference>
<keyword evidence="5" id="KW-1185">Reference proteome</keyword>
<organism evidence="4 5">
    <name type="scientific">Hippocampus comes</name>
    <name type="common">Tiger tail seahorse</name>
    <dbReference type="NCBI Taxonomy" id="109280"/>
    <lineage>
        <taxon>Eukaryota</taxon>
        <taxon>Metazoa</taxon>
        <taxon>Chordata</taxon>
        <taxon>Craniata</taxon>
        <taxon>Vertebrata</taxon>
        <taxon>Euteleostomi</taxon>
        <taxon>Actinopterygii</taxon>
        <taxon>Neopterygii</taxon>
        <taxon>Teleostei</taxon>
        <taxon>Neoteleostei</taxon>
        <taxon>Acanthomorphata</taxon>
        <taxon>Syngnathiaria</taxon>
        <taxon>Syngnathiformes</taxon>
        <taxon>Syngnathoidei</taxon>
        <taxon>Syngnathidae</taxon>
        <taxon>Hippocampus</taxon>
    </lineage>
</organism>
<dbReference type="PANTHER" id="PTHR15048">
    <property type="entry name" value="STARCH-BINDING DOMAIN-CONTAINING PROTEIN 1"/>
    <property type="match status" value="1"/>
</dbReference>
<dbReference type="Proteomes" id="UP000264820">
    <property type="component" value="Unplaced"/>
</dbReference>
<dbReference type="GeneTree" id="ENSGT00390000007731"/>
<dbReference type="SMART" id="SM01065">
    <property type="entry name" value="CBM_2"/>
    <property type="match status" value="1"/>
</dbReference>
<evidence type="ECO:0000313" key="4">
    <source>
        <dbReference type="Ensembl" id="ENSHCOP00000009922.1"/>
    </source>
</evidence>
<name>A0A3Q2XZK6_HIPCM</name>
<feature type="compositionally biased region" description="Basic and acidic residues" evidence="1">
    <location>
        <begin position="495"/>
        <end position="523"/>
    </location>
</feature>
<proteinExistence type="predicted"/>
<feature type="compositionally biased region" description="Polar residues" evidence="1">
    <location>
        <begin position="122"/>
        <end position="140"/>
    </location>
</feature>
<dbReference type="InterPro" id="IPR013784">
    <property type="entry name" value="Carb-bd-like_fold"/>
</dbReference>
<feature type="compositionally biased region" description="Basic and acidic residues" evidence="1">
    <location>
        <begin position="240"/>
        <end position="262"/>
    </location>
</feature>
<feature type="region of interest" description="Disordered" evidence="1">
    <location>
        <begin position="310"/>
        <end position="469"/>
    </location>
</feature>
<feature type="region of interest" description="Disordered" evidence="1">
    <location>
        <begin position="487"/>
        <end position="542"/>
    </location>
</feature>
<dbReference type="RefSeq" id="XP_019750195.1">
    <property type="nucleotide sequence ID" value="XM_019894636.1"/>
</dbReference>
<keyword evidence="2" id="KW-0812">Transmembrane</keyword>
<protein>
    <submittedName>
        <fullName evidence="4">Starch binding domain 1</fullName>
    </submittedName>
</protein>
<reference evidence="4" key="1">
    <citation type="submission" date="2025-08" db="UniProtKB">
        <authorList>
            <consortium name="Ensembl"/>
        </authorList>
    </citation>
    <scope>IDENTIFICATION</scope>
</reference>
<keyword evidence="2" id="KW-1133">Transmembrane helix</keyword>
<feature type="compositionally biased region" description="Basic and acidic residues" evidence="1">
    <location>
        <begin position="449"/>
        <end position="469"/>
    </location>
</feature>
<feature type="compositionally biased region" description="Polar residues" evidence="1">
    <location>
        <begin position="400"/>
        <end position="409"/>
    </location>
</feature>
<feature type="compositionally biased region" description="Basic and acidic residues" evidence="1">
    <location>
        <begin position="186"/>
        <end position="212"/>
    </location>
</feature>
<dbReference type="AlphaFoldDB" id="A0A3Q2XZK6"/>
<evidence type="ECO:0000256" key="1">
    <source>
        <dbReference type="SAM" id="MobiDB-lite"/>
    </source>
</evidence>
<feature type="compositionally biased region" description="Polar residues" evidence="1">
    <location>
        <begin position="525"/>
        <end position="538"/>
    </location>
</feature>
<dbReference type="GeneID" id="109530717"/>
<feature type="region of interest" description="Disordered" evidence="1">
    <location>
        <begin position="56"/>
        <end position="274"/>
    </location>
</feature>
<dbReference type="PANTHER" id="PTHR15048:SF0">
    <property type="entry name" value="STARCH-BINDING DOMAIN-CONTAINING PROTEIN 1"/>
    <property type="match status" value="1"/>
</dbReference>
<reference evidence="4" key="2">
    <citation type="submission" date="2025-09" db="UniProtKB">
        <authorList>
            <consortium name="Ensembl"/>
        </authorList>
    </citation>
    <scope>IDENTIFICATION</scope>
</reference>
<dbReference type="InterPro" id="IPR013783">
    <property type="entry name" value="Ig-like_fold"/>
</dbReference>
<feature type="transmembrane region" description="Helical" evidence="2">
    <location>
        <begin position="30"/>
        <end position="51"/>
    </location>
</feature>
<evidence type="ECO:0000256" key="2">
    <source>
        <dbReference type="SAM" id="Phobius"/>
    </source>
</evidence>
<dbReference type="SUPFAM" id="SSF49452">
    <property type="entry name" value="Starch-binding domain-like"/>
    <property type="match status" value="1"/>
</dbReference>
<evidence type="ECO:0000313" key="5">
    <source>
        <dbReference type="Proteomes" id="UP000264820"/>
    </source>
</evidence>
<evidence type="ECO:0000259" key="3">
    <source>
        <dbReference type="PROSITE" id="PS51166"/>
    </source>
</evidence>
<feature type="compositionally biased region" description="Basic and acidic residues" evidence="1">
    <location>
        <begin position="411"/>
        <end position="421"/>
    </location>
</feature>
<sequence>MAFKGSNGVAVERRADLASLFCMIGRHGPAVALAVFAVVSVLAGFVIYRTVRGRRRRKKKTTAGSETDRKSSLAESDEAVTQSELEPQACATSTDDDVAKEEHDPAEAHHQVRRRAAAAAEKNSSPCETDSQTPANQHATSLRVESASSTEAHVYSEEPSQSLPSVAAEIQRGSASVYHPITTDYTIKDKEISDGNLKEPEAIQDRMCQEVEQHEEDQTVNTDADSYKKTRQEPLSSNPERFEETLPKRDEEDQNKQDDKNAADTGMAELNLDVVSIEKSPNEDFEEAMKHQDGADPNVYSYFRLPEVTTEEQEFDGSNTLSDEAIAEGFDGLSNTAFDFDSESPESDNREIQAECEEEQSLMSHQEMNLLPDGGRGESCNMDGNSGVPPVVDADMPDVTSETTPQIDSDVSPHDQQEQKVDLPTVEDETEKLSGLTEKDSFATEGEAPVDHLCEPRVLSSHKEQQSVQELDHAALKKAKVALIPNLASDNGASIDKDQYGDNGEKSKTFGEPRFDSAGDDPSHAASTSSAQDQQTDPNVDFPVAFSAPAPVLTEHRMNLLPKLQICLPLFQPSELRENDTCEGGEESGISSMAVSPEMLEPGSHFDTTEMPAIDHESQVEARLQPPTCLLPDNATLSVLEEDGVVYEPHPAPLPEQPYSQNTECAHVESLATNEDMLGPLVGEGNQRESDVFTMPVQSDEWQRSSDVKVAEVSSEKLECAEKKEAPMAKDEDFVKTEINIMEATMDHNEWITDGNPNFPWMNLSAPSFGGENHQATQQLATEECNHSDSQPRDVPRAKQTAGCDFEENEKSQKVNVTFCVHYITKSPLQILAVTGNRRELGNWKRFIPLESAKDGHWEAVVGLPAENHVQWKFVVVEQGQVCRWEECGNRLLDTGCGEDLLVHKFWGFP</sequence>
<dbReference type="Ensembl" id="ENSHCOT00000016188.1">
    <property type="protein sequence ID" value="ENSHCOP00000009922.1"/>
    <property type="gene ID" value="ENSHCOG00000012439.1"/>
</dbReference>
<keyword evidence="2" id="KW-0472">Membrane</keyword>
<dbReference type="OrthoDB" id="6123450at2759"/>
<dbReference type="Pfam" id="PF00686">
    <property type="entry name" value="CBM_20"/>
    <property type="match status" value="1"/>
</dbReference>
<dbReference type="CTD" id="8987"/>
<dbReference type="STRING" id="109280.ENSHCOP00000009922"/>
<dbReference type="GO" id="GO:0016020">
    <property type="term" value="C:membrane"/>
    <property type="evidence" value="ECO:0007669"/>
    <property type="project" value="TreeGrafter"/>
</dbReference>